<protein>
    <submittedName>
        <fullName evidence="1">Uncharacterized protein</fullName>
    </submittedName>
</protein>
<dbReference type="EMBL" id="CACRSJ010000105">
    <property type="protein sequence ID" value="VYS52127.1"/>
    <property type="molecule type" value="Genomic_DNA"/>
</dbReference>
<evidence type="ECO:0000313" key="1">
    <source>
        <dbReference type="EMBL" id="VYS52127.1"/>
    </source>
</evidence>
<accession>A0A654ES48</accession>
<dbReference type="AlphaFoldDB" id="A0A654ES48"/>
<dbReference type="Proteomes" id="UP000426265">
    <property type="component" value="Unassembled WGS sequence"/>
</dbReference>
<organism evidence="1 2">
    <name type="scientific">Arabidopsis thaliana</name>
    <name type="common">Mouse-ear cress</name>
    <dbReference type="NCBI Taxonomy" id="3702"/>
    <lineage>
        <taxon>Eukaryota</taxon>
        <taxon>Viridiplantae</taxon>
        <taxon>Streptophyta</taxon>
        <taxon>Embryophyta</taxon>
        <taxon>Tracheophyta</taxon>
        <taxon>Spermatophyta</taxon>
        <taxon>Magnoliopsida</taxon>
        <taxon>eudicotyledons</taxon>
        <taxon>Gunneridae</taxon>
        <taxon>Pentapetalae</taxon>
        <taxon>rosids</taxon>
        <taxon>malvids</taxon>
        <taxon>Brassicales</taxon>
        <taxon>Brassicaceae</taxon>
        <taxon>Camelineae</taxon>
        <taxon>Arabidopsis</taxon>
    </lineage>
</organism>
<sequence>MSSYIPISLVTDIVLRVGQSGFRKLGSFIAVGTTLGNIVFSNAFLSEVLLGEFFVVSSMANPGSLYRSFFLRCLAAENNTTKYLEGCALVRNLALQFSHSTCSEKLRCIAYMLGLLLEYSSVFVVLLKLE</sequence>
<gene>
    <name evidence="1" type="ORF">AN1_LOCUS7590</name>
</gene>
<name>A0A654ES48_ARATH</name>
<proteinExistence type="predicted"/>
<evidence type="ECO:0000313" key="2">
    <source>
        <dbReference type="Proteomes" id="UP000426265"/>
    </source>
</evidence>
<reference evidence="1 2" key="1">
    <citation type="submission" date="2019-11" db="EMBL/GenBank/DDBJ databases">
        <authorList>
            <person name="Jiao W.-B."/>
            <person name="Schneeberger K."/>
        </authorList>
    </citation>
    <scope>NUCLEOTIDE SEQUENCE [LARGE SCALE GENOMIC DNA]</scope>
    <source>
        <strain evidence="2">cv. An-1</strain>
    </source>
</reference>